<feature type="signal peptide" evidence="1">
    <location>
        <begin position="1"/>
        <end position="36"/>
    </location>
</feature>
<proteinExistence type="predicted"/>
<evidence type="ECO:0000313" key="3">
    <source>
        <dbReference type="Proteomes" id="UP001159428"/>
    </source>
</evidence>
<dbReference type="Proteomes" id="UP001159428">
    <property type="component" value="Unassembled WGS sequence"/>
</dbReference>
<keyword evidence="1" id="KW-0732">Signal</keyword>
<keyword evidence="3" id="KW-1185">Reference proteome</keyword>
<dbReference type="EMBL" id="CALNXJ010000018">
    <property type="protein sequence ID" value="CAH3121797.1"/>
    <property type="molecule type" value="Genomic_DNA"/>
</dbReference>
<accession>A0AAU9WQE7</accession>
<comment type="caution">
    <text evidence="2">The sequence shown here is derived from an EMBL/GenBank/DDBJ whole genome shotgun (WGS) entry which is preliminary data.</text>
</comment>
<evidence type="ECO:0000256" key="1">
    <source>
        <dbReference type="SAM" id="SignalP"/>
    </source>
</evidence>
<feature type="chain" id="PRO_5043437691" evidence="1">
    <location>
        <begin position="37"/>
        <end position="254"/>
    </location>
</feature>
<dbReference type="AlphaFoldDB" id="A0AAU9WQE7"/>
<sequence length="254" mass="28869">MLHILLLWSGFPRKSKPIMLLFTAVVILGCLYPCDAGLPDVGNCTFMDYYCSLRNYESTFFKALKEGTSSDCGLQFWMLYYRSLKKSKECSKTEPTLKVANIEEMESLYCSGRDLEIPLVSSLSLCSPEHKSKVDECIRDFAKAFFKDPSDKSLCSKRGEARMCVTMTWDTVCDNVTTMSTGILKNVTANFNPFCDGGKDPWALEEDLCKPYHEEITQPTQPVCKMSGAGRREYSITALWRSLWLCTLALYVWE</sequence>
<gene>
    <name evidence="2" type="ORF">PMEA_00008818</name>
</gene>
<organism evidence="2 3">
    <name type="scientific">Pocillopora meandrina</name>
    <dbReference type="NCBI Taxonomy" id="46732"/>
    <lineage>
        <taxon>Eukaryota</taxon>
        <taxon>Metazoa</taxon>
        <taxon>Cnidaria</taxon>
        <taxon>Anthozoa</taxon>
        <taxon>Hexacorallia</taxon>
        <taxon>Scleractinia</taxon>
        <taxon>Astrocoeniina</taxon>
        <taxon>Pocilloporidae</taxon>
        <taxon>Pocillopora</taxon>
    </lineage>
</organism>
<name>A0AAU9WQE7_9CNID</name>
<protein>
    <submittedName>
        <fullName evidence="2">Uncharacterized protein</fullName>
    </submittedName>
</protein>
<evidence type="ECO:0000313" key="2">
    <source>
        <dbReference type="EMBL" id="CAH3121797.1"/>
    </source>
</evidence>
<reference evidence="2 3" key="1">
    <citation type="submission" date="2022-05" db="EMBL/GenBank/DDBJ databases">
        <authorList>
            <consortium name="Genoscope - CEA"/>
            <person name="William W."/>
        </authorList>
    </citation>
    <scope>NUCLEOTIDE SEQUENCE [LARGE SCALE GENOMIC DNA]</scope>
</reference>